<evidence type="ECO:0000256" key="5">
    <source>
        <dbReference type="ARBA" id="ARBA00023012"/>
    </source>
</evidence>
<dbReference type="InterPro" id="IPR036890">
    <property type="entry name" value="HATPase_C_sf"/>
</dbReference>
<dbReference type="Pfam" id="PF02518">
    <property type="entry name" value="HATPase_c"/>
    <property type="match status" value="1"/>
</dbReference>
<evidence type="ECO:0000313" key="7">
    <source>
        <dbReference type="EMBL" id="KKN02777.1"/>
    </source>
</evidence>
<dbReference type="GO" id="GO:0004673">
    <property type="term" value="F:protein histidine kinase activity"/>
    <property type="evidence" value="ECO:0007669"/>
    <property type="project" value="UniProtKB-EC"/>
</dbReference>
<accession>A0A0F9MTV6</accession>
<keyword evidence="5" id="KW-0902">Two-component regulatory system</keyword>
<comment type="catalytic activity">
    <reaction evidence="1">
        <text>ATP + protein L-histidine = ADP + protein N-phospho-L-histidine.</text>
        <dbReference type="EC" id="2.7.13.3"/>
    </reaction>
</comment>
<evidence type="ECO:0000256" key="2">
    <source>
        <dbReference type="ARBA" id="ARBA00012438"/>
    </source>
</evidence>
<dbReference type="InterPro" id="IPR005467">
    <property type="entry name" value="His_kinase_dom"/>
</dbReference>
<evidence type="ECO:0000256" key="4">
    <source>
        <dbReference type="ARBA" id="ARBA00022777"/>
    </source>
</evidence>
<dbReference type="AlphaFoldDB" id="A0A0F9MTV6"/>
<dbReference type="EC" id="2.7.13.3" evidence="2"/>
<dbReference type="InterPro" id="IPR050736">
    <property type="entry name" value="Sensor_HK_Regulatory"/>
</dbReference>
<comment type="caution">
    <text evidence="7">The sequence shown here is derived from an EMBL/GenBank/DDBJ whole genome shotgun (WGS) entry which is preliminary data.</text>
</comment>
<dbReference type="PRINTS" id="PR00344">
    <property type="entry name" value="BCTRLSENSOR"/>
</dbReference>
<evidence type="ECO:0000256" key="3">
    <source>
        <dbReference type="ARBA" id="ARBA00022679"/>
    </source>
</evidence>
<dbReference type="InterPro" id="IPR004358">
    <property type="entry name" value="Sig_transdc_His_kin-like_C"/>
</dbReference>
<name>A0A0F9MTV6_9ZZZZ</name>
<dbReference type="SUPFAM" id="SSF55874">
    <property type="entry name" value="ATPase domain of HSP90 chaperone/DNA topoisomerase II/histidine kinase"/>
    <property type="match status" value="1"/>
</dbReference>
<proteinExistence type="predicted"/>
<dbReference type="PANTHER" id="PTHR43711">
    <property type="entry name" value="TWO-COMPONENT HISTIDINE KINASE"/>
    <property type="match status" value="1"/>
</dbReference>
<evidence type="ECO:0000256" key="1">
    <source>
        <dbReference type="ARBA" id="ARBA00000085"/>
    </source>
</evidence>
<dbReference type="GO" id="GO:0000160">
    <property type="term" value="P:phosphorelay signal transduction system"/>
    <property type="evidence" value="ECO:0007669"/>
    <property type="project" value="UniProtKB-KW"/>
</dbReference>
<dbReference type="EMBL" id="LAZR01005108">
    <property type="protein sequence ID" value="KKN02777.1"/>
    <property type="molecule type" value="Genomic_DNA"/>
</dbReference>
<feature type="domain" description="Histidine kinase" evidence="6">
    <location>
        <begin position="26"/>
        <end position="245"/>
    </location>
</feature>
<evidence type="ECO:0000259" key="6">
    <source>
        <dbReference type="PROSITE" id="PS50109"/>
    </source>
</evidence>
<keyword evidence="3" id="KW-0808">Transferase</keyword>
<protein>
    <recommendedName>
        <fullName evidence="2">histidine kinase</fullName>
        <ecNumber evidence="2">2.7.13.3</ecNumber>
    </recommendedName>
</protein>
<dbReference type="SMART" id="SM00387">
    <property type="entry name" value="HATPase_c"/>
    <property type="match status" value="1"/>
</dbReference>
<organism evidence="7">
    <name type="scientific">marine sediment metagenome</name>
    <dbReference type="NCBI Taxonomy" id="412755"/>
    <lineage>
        <taxon>unclassified sequences</taxon>
        <taxon>metagenomes</taxon>
        <taxon>ecological metagenomes</taxon>
    </lineage>
</organism>
<dbReference type="PANTHER" id="PTHR43711:SF1">
    <property type="entry name" value="HISTIDINE KINASE 1"/>
    <property type="match status" value="1"/>
</dbReference>
<dbReference type="Gene3D" id="3.30.565.10">
    <property type="entry name" value="Histidine kinase-like ATPase, C-terminal domain"/>
    <property type="match status" value="1"/>
</dbReference>
<sequence>MAKSSKDREKDYKMNGSKLLNIYESLLIHDMTKILQNIKISSELSSNFFDDPEKYGVVKELIETIKQQATRGFKLMSNVYRLSKLDSDQIAFHKIDVYELLQNSIEFVELPIQENVQITIDCPFNEIFVEANDLLQDVFENLLINSVVHNLNPIIEILIRISKVVKVGANFVKLEFIDNGIGICDERKIEIFKFARSKQNGKGMGFGLTLVKKLVDFYNGEIWIENKVKEDYSRGSNFIILIPEV</sequence>
<reference evidence="7" key="1">
    <citation type="journal article" date="2015" name="Nature">
        <title>Complex archaea that bridge the gap between prokaryotes and eukaryotes.</title>
        <authorList>
            <person name="Spang A."/>
            <person name="Saw J.H."/>
            <person name="Jorgensen S.L."/>
            <person name="Zaremba-Niedzwiedzka K."/>
            <person name="Martijn J."/>
            <person name="Lind A.E."/>
            <person name="van Eijk R."/>
            <person name="Schleper C."/>
            <person name="Guy L."/>
            <person name="Ettema T.J."/>
        </authorList>
    </citation>
    <scope>NUCLEOTIDE SEQUENCE</scope>
</reference>
<keyword evidence="4" id="KW-0418">Kinase</keyword>
<gene>
    <name evidence="7" type="ORF">LCGC14_1114360</name>
</gene>
<dbReference type="InterPro" id="IPR003594">
    <property type="entry name" value="HATPase_dom"/>
</dbReference>
<dbReference type="PROSITE" id="PS50109">
    <property type="entry name" value="HIS_KIN"/>
    <property type="match status" value="1"/>
</dbReference>